<sequence>MTILFLPSVSFPFRIIRTANNGDTRQKNKQFRVIKHSCYQECTYGHDNKWYYGVGQQVNPLEYRIQKLVVQGVLFRTTYAGGCFGGAVSL</sequence>
<evidence type="ECO:0000313" key="2">
    <source>
        <dbReference type="Proteomes" id="UP000276133"/>
    </source>
</evidence>
<protein>
    <submittedName>
        <fullName evidence="1">Uncharacterized protein</fullName>
    </submittedName>
</protein>
<organism evidence="1 2">
    <name type="scientific">Brachionus plicatilis</name>
    <name type="common">Marine rotifer</name>
    <name type="synonym">Brachionus muelleri</name>
    <dbReference type="NCBI Taxonomy" id="10195"/>
    <lineage>
        <taxon>Eukaryota</taxon>
        <taxon>Metazoa</taxon>
        <taxon>Spiralia</taxon>
        <taxon>Gnathifera</taxon>
        <taxon>Rotifera</taxon>
        <taxon>Eurotatoria</taxon>
        <taxon>Monogononta</taxon>
        <taxon>Pseudotrocha</taxon>
        <taxon>Ploima</taxon>
        <taxon>Brachionidae</taxon>
        <taxon>Brachionus</taxon>
    </lineage>
</organism>
<comment type="caution">
    <text evidence="1">The sequence shown here is derived from an EMBL/GenBank/DDBJ whole genome shotgun (WGS) entry which is preliminary data.</text>
</comment>
<accession>A0A3M7P607</accession>
<proteinExistence type="predicted"/>
<dbReference type="AlphaFoldDB" id="A0A3M7P607"/>
<name>A0A3M7P607_BRAPC</name>
<dbReference type="Proteomes" id="UP000276133">
    <property type="component" value="Unassembled WGS sequence"/>
</dbReference>
<gene>
    <name evidence="1" type="ORF">BpHYR1_043477</name>
</gene>
<keyword evidence="2" id="KW-1185">Reference proteome</keyword>
<dbReference type="EMBL" id="REGN01012966">
    <property type="protein sequence ID" value="RMZ94561.1"/>
    <property type="molecule type" value="Genomic_DNA"/>
</dbReference>
<reference evidence="1 2" key="1">
    <citation type="journal article" date="2018" name="Sci. Rep.">
        <title>Genomic signatures of local adaptation to the degree of environmental predictability in rotifers.</title>
        <authorList>
            <person name="Franch-Gras L."/>
            <person name="Hahn C."/>
            <person name="Garcia-Roger E.M."/>
            <person name="Carmona M.J."/>
            <person name="Serra M."/>
            <person name="Gomez A."/>
        </authorList>
    </citation>
    <scope>NUCLEOTIDE SEQUENCE [LARGE SCALE GENOMIC DNA]</scope>
    <source>
        <strain evidence="1">HYR1</strain>
    </source>
</reference>
<evidence type="ECO:0000313" key="1">
    <source>
        <dbReference type="EMBL" id="RMZ94561.1"/>
    </source>
</evidence>